<protein>
    <submittedName>
        <fullName evidence="2">Uncharacterized protein</fullName>
    </submittedName>
</protein>
<accession>A0A5B0EEY6</accession>
<dbReference type="AlphaFoldDB" id="A0A5B0EEY6"/>
<reference evidence="2 3" key="1">
    <citation type="submission" date="2019-07" db="EMBL/GenBank/DDBJ databases">
        <title>Analysis of the biochemical properties, biological activity and biotechnological potential of siderophores and biosurfactants produced by Antarctic psychrotolerant bacteria.</title>
        <authorList>
            <person name="Styczynski M."/>
            <person name="Krucon T."/>
            <person name="Decewicz P."/>
            <person name="Dziewit L."/>
        </authorList>
    </citation>
    <scope>NUCLEOTIDE SEQUENCE [LARGE SCALE GENOMIC DNA]</scope>
    <source>
        <strain evidence="2 3">ANT_H27</strain>
    </source>
</reference>
<keyword evidence="1" id="KW-0812">Transmembrane</keyword>
<evidence type="ECO:0000313" key="2">
    <source>
        <dbReference type="EMBL" id="KAA0976361.1"/>
    </source>
</evidence>
<dbReference type="Proteomes" id="UP000323856">
    <property type="component" value="Unassembled WGS sequence"/>
</dbReference>
<name>A0A5B0EEY6_9MICC</name>
<evidence type="ECO:0000313" key="3">
    <source>
        <dbReference type="Proteomes" id="UP000323856"/>
    </source>
</evidence>
<comment type="caution">
    <text evidence="2">The sequence shown here is derived from an EMBL/GenBank/DDBJ whole genome shotgun (WGS) entry which is preliminary data.</text>
</comment>
<sequence>MSKTKSMDIADTERLESGLIIAVIFVMIAGLVVWITGKSVIFPWFFTADRLAETSTLGFEFYIGFPGVIAFGLVCAVAAVLFNRRSRRLASAA</sequence>
<evidence type="ECO:0000256" key="1">
    <source>
        <dbReference type="SAM" id="Phobius"/>
    </source>
</evidence>
<feature type="transmembrane region" description="Helical" evidence="1">
    <location>
        <begin position="61"/>
        <end position="82"/>
    </location>
</feature>
<dbReference type="EMBL" id="VOBL01000010">
    <property type="protein sequence ID" value="KAA0976361.1"/>
    <property type="molecule type" value="Genomic_DNA"/>
</dbReference>
<gene>
    <name evidence="2" type="ORF">FQ154_10840</name>
</gene>
<keyword evidence="1" id="KW-0472">Membrane</keyword>
<feature type="transmembrane region" description="Helical" evidence="1">
    <location>
        <begin position="20"/>
        <end position="41"/>
    </location>
</feature>
<proteinExistence type="predicted"/>
<dbReference type="RefSeq" id="WP_149619723.1">
    <property type="nucleotide sequence ID" value="NZ_VOBL01000010.1"/>
</dbReference>
<keyword evidence="1" id="KW-1133">Transmembrane helix</keyword>
<organism evidence="2 3">
    <name type="scientific">Paeniglutamicibacter gangotriensis</name>
    <dbReference type="NCBI Taxonomy" id="254787"/>
    <lineage>
        <taxon>Bacteria</taxon>
        <taxon>Bacillati</taxon>
        <taxon>Actinomycetota</taxon>
        <taxon>Actinomycetes</taxon>
        <taxon>Micrococcales</taxon>
        <taxon>Micrococcaceae</taxon>
        <taxon>Paeniglutamicibacter</taxon>
    </lineage>
</organism>